<dbReference type="Proteomes" id="UP000182658">
    <property type="component" value="Unassembled WGS sequence"/>
</dbReference>
<dbReference type="EMBL" id="KV875101">
    <property type="protein sequence ID" value="OIW26013.1"/>
    <property type="molecule type" value="Genomic_DNA"/>
</dbReference>
<feature type="compositionally biased region" description="Polar residues" evidence="1">
    <location>
        <begin position="19"/>
        <end position="33"/>
    </location>
</feature>
<feature type="region of interest" description="Disordered" evidence="1">
    <location>
        <begin position="96"/>
        <end position="118"/>
    </location>
</feature>
<gene>
    <name evidence="2" type="ORF">CONLIGDRAFT_684550</name>
</gene>
<evidence type="ECO:0000313" key="3">
    <source>
        <dbReference type="Proteomes" id="UP000182658"/>
    </source>
</evidence>
<dbReference type="OrthoDB" id="3921198at2759"/>
<reference evidence="2 3" key="1">
    <citation type="submission" date="2016-10" db="EMBL/GenBank/DDBJ databases">
        <title>Draft genome sequence of Coniochaeta ligniaria NRRL30616, a lignocellulolytic fungus for bioabatement of inhibitors in plant biomass hydrolysates.</title>
        <authorList>
            <consortium name="DOE Joint Genome Institute"/>
            <person name="Jimenez D.J."/>
            <person name="Hector R.E."/>
            <person name="Riley R."/>
            <person name="Sun H."/>
            <person name="Grigoriev I.V."/>
            <person name="Van Elsas J.D."/>
            <person name="Nichols N.N."/>
        </authorList>
    </citation>
    <scope>NUCLEOTIDE SEQUENCE [LARGE SCALE GENOMIC DNA]</scope>
    <source>
        <strain evidence="2 3">NRRL 30616</strain>
    </source>
</reference>
<sequence length="556" mass="61221">MHPAPSLAEAPPNNEDSRNGSNLPASPESQSSPGEEDRHNGAASPPVRKDTISSTSTTATAATVATIASNDTAATALSIESPTNNYNGHAVFSVADADTASHRRPSRRRTGPLSAEQRERAALIRKLRACQDCRRRRVACDPRHHGITWDEAIAKFRPHSPTMPHLAPVSPSGRRASPSTSLIGSAPSVYHDPQDMDIDTTPTHQPGRATFSESRIRTPLPSGPRPDKVTPYTPFPGLDSPKGDIQGLASRILADPYRGRYRTVQVLMLSWEDDEDKAGVKEAVDQLSTILSGHYNYTLEIKSIPSPSENCKSSWKWLSSTITAFVEHHDQRDELKIVYYNGHSYLDADREMLLASSKSPDAACARWSGLQQILEEASSDVLLLMDAAYYPSSTLQRKQGVFELLAASNGEDVSKNIGRNKFTRAISELLSRTSQKSFEHVSAAEIHAKLLSSYYPKMIQDRHPEQEVITSFPSPLHLQISGDARLPSISLAPIPKNLSYAFDSIQNGTGNGSQLSLTFRLADDDVNMEKWSEWLRMMPDGIKDVKVEGPYRNTFR</sequence>
<protein>
    <submittedName>
        <fullName evidence="2">Uncharacterized protein</fullName>
    </submittedName>
</protein>
<feature type="region of interest" description="Disordered" evidence="1">
    <location>
        <begin position="1"/>
        <end position="56"/>
    </location>
</feature>
<name>A0A1J7IF24_9PEZI</name>
<accession>A0A1J7IF24</accession>
<keyword evidence="3" id="KW-1185">Reference proteome</keyword>
<dbReference type="InParanoid" id="A0A1J7IF24"/>
<feature type="region of interest" description="Disordered" evidence="1">
    <location>
        <begin position="160"/>
        <end position="181"/>
    </location>
</feature>
<evidence type="ECO:0000313" key="2">
    <source>
        <dbReference type="EMBL" id="OIW26013.1"/>
    </source>
</evidence>
<dbReference type="STRING" id="1408157.A0A1J7IF24"/>
<feature type="region of interest" description="Disordered" evidence="1">
    <location>
        <begin position="201"/>
        <end position="241"/>
    </location>
</feature>
<evidence type="ECO:0000256" key="1">
    <source>
        <dbReference type="SAM" id="MobiDB-lite"/>
    </source>
</evidence>
<proteinExistence type="predicted"/>
<dbReference type="AlphaFoldDB" id="A0A1J7IF24"/>
<organism evidence="2 3">
    <name type="scientific">Coniochaeta ligniaria NRRL 30616</name>
    <dbReference type="NCBI Taxonomy" id="1408157"/>
    <lineage>
        <taxon>Eukaryota</taxon>
        <taxon>Fungi</taxon>
        <taxon>Dikarya</taxon>
        <taxon>Ascomycota</taxon>
        <taxon>Pezizomycotina</taxon>
        <taxon>Sordariomycetes</taxon>
        <taxon>Sordariomycetidae</taxon>
        <taxon>Coniochaetales</taxon>
        <taxon>Coniochaetaceae</taxon>
        <taxon>Coniochaeta</taxon>
    </lineage>
</organism>